<dbReference type="Proteomes" id="UP000287243">
    <property type="component" value="Chromosome"/>
</dbReference>
<dbReference type="AlphaFoldDB" id="A0A410P5N4"/>
<gene>
    <name evidence="1" type="ORF">BU251_06545</name>
</gene>
<organism evidence="1 2">
    <name type="scientific">Velamenicoccus archaeovorus</name>
    <dbReference type="NCBI Taxonomy" id="1930593"/>
    <lineage>
        <taxon>Bacteria</taxon>
        <taxon>Pseudomonadati</taxon>
        <taxon>Candidatus Omnitrophota</taxon>
        <taxon>Candidatus Velamenicoccus</taxon>
    </lineage>
</organism>
<reference evidence="1 2" key="1">
    <citation type="submission" date="2017-01" db="EMBL/GenBank/DDBJ databases">
        <title>First insights into the biology of 'candidatus Vampirococcus archaeovorus'.</title>
        <authorList>
            <person name="Kizina J."/>
            <person name="Jordan S."/>
            <person name="Stueber K."/>
            <person name="Reinhardt R."/>
            <person name="Harder J."/>
        </authorList>
    </citation>
    <scope>NUCLEOTIDE SEQUENCE [LARGE SCALE GENOMIC DNA]</scope>
    <source>
        <strain evidence="1 2">LiM</strain>
    </source>
</reference>
<protein>
    <submittedName>
        <fullName evidence="1">Uncharacterized protein</fullName>
    </submittedName>
</protein>
<proteinExistence type="predicted"/>
<dbReference type="OrthoDB" id="3512717at2"/>
<name>A0A410P5N4_VELA1</name>
<dbReference type="KEGG" id="vai:BU251_06545"/>
<sequence>MNIKRKFSKRELSIIGAILYCCEGTQLRKDKRRKNVYYWAIEFTNSNFKIISLFAEFLNKIIKIDRVRLKGQLFIYNDIHKIKLEKKWSRISGIPLGNFNKTIVFQAKNSKYRPNPNGTFKLRYHSKEAFQKLDALIRSFLY</sequence>
<accession>A0A410P5N4</accession>
<dbReference type="RefSeq" id="WP_128700228.1">
    <property type="nucleotide sequence ID" value="NZ_CP019384.1"/>
</dbReference>
<evidence type="ECO:0000313" key="1">
    <source>
        <dbReference type="EMBL" id="QAT17402.1"/>
    </source>
</evidence>
<keyword evidence="2" id="KW-1185">Reference proteome</keyword>
<dbReference type="EMBL" id="CP019384">
    <property type="protein sequence ID" value="QAT17402.1"/>
    <property type="molecule type" value="Genomic_DNA"/>
</dbReference>
<evidence type="ECO:0000313" key="2">
    <source>
        <dbReference type="Proteomes" id="UP000287243"/>
    </source>
</evidence>